<keyword evidence="2 4" id="KW-0238">DNA-binding</keyword>
<dbReference type="Pfam" id="PF00440">
    <property type="entry name" value="TetR_N"/>
    <property type="match status" value="1"/>
</dbReference>
<evidence type="ECO:0000313" key="7">
    <source>
        <dbReference type="Proteomes" id="UP000199328"/>
    </source>
</evidence>
<evidence type="ECO:0000256" key="1">
    <source>
        <dbReference type="ARBA" id="ARBA00023015"/>
    </source>
</evidence>
<evidence type="ECO:0000259" key="5">
    <source>
        <dbReference type="PROSITE" id="PS50977"/>
    </source>
</evidence>
<keyword evidence="7" id="KW-1185">Reference proteome</keyword>
<feature type="DNA-binding region" description="H-T-H motif" evidence="4">
    <location>
        <begin position="34"/>
        <end position="53"/>
    </location>
</feature>
<dbReference type="PROSITE" id="PS50977">
    <property type="entry name" value="HTH_TETR_2"/>
    <property type="match status" value="1"/>
</dbReference>
<evidence type="ECO:0000256" key="3">
    <source>
        <dbReference type="ARBA" id="ARBA00023163"/>
    </source>
</evidence>
<protein>
    <submittedName>
        <fullName evidence="6">Transcriptional regulator, TetR family</fullName>
    </submittedName>
</protein>
<evidence type="ECO:0000256" key="4">
    <source>
        <dbReference type="PROSITE-ProRule" id="PRU00335"/>
    </source>
</evidence>
<dbReference type="PANTHER" id="PTHR30055">
    <property type="entry name" value="HTH-TYPE TRANSCRIPTIONAL REGULATOR RUTR"/>
    <property type="match status" value="1"/>
</dbReference>
<feature type="domain" description="HTH tetR-type" evidence="5">
    <location>
        <begin position="11"/>
        <end position="71"/>
    </location>
</feature>
<dbReference type="SUPFAM" id="SSF46689">
    <property type="entry name" value="Homeodomain-like"/>
    <property type="match status" value="1"/>
</dbReference>
<name>A0A1G8YMD9_9RHOB</name>
<dbReference type="InterPro" id="IPR036271">
    <property type="entry name" value="Tet_transcr_reg_TetR-rel_C_sf"/>
</dbReference>
<evidence type="ECO:0000256" key="2">
    <source>
        <dbReference type="ARBA" id="ARBA00023125"/>
    </source>
</evidence>
<dbReference type="PANTHER" id="PTHR30055:SF234">
    <property type="entry name" value="HTH-TYPE TRANSCRIPTIONAL REGULATOR BETI"/>
    <property type="match status" value="1"/>
</dbReference>
<dbReference type="InterPro" id="IPR001647">
    <property type="entry name" value="HTH_TetR"/>
</dbReference>
<dbReference type="PRINTS" id="PR00455">
    <property type="entry name" value="HTHTETR"/>
</dbReference>
<dbReference type="InterPro" id="IPR050109">
    <property type="entry name" value="HTH-type_TetR-like_transc_reg"/>
</dbReference>
<dbReference type="InterPro" id="IPR009057">
    <property type="entry name" value="Homeodomain-like_sf"/>
</dbReference>
<keyword evidence="3" id="KW-0804">Transcription</keyword>
<dbReference type="GO" id="GO:0000976">
    <property type="term" value="F:transcription cis-regulatory region binding"/>
    <property type="evidence" value="ECO:0007669"/>
    <property type="project" value="TreeGrafter"/>
</dbReference>
<dbReference type="STRING" id="990712.SAMN05216257_101380"/>
<gene>
    <name evidence="6" type="ORF">SAMN05216257_101380</name>
</gene>
<proteinExistence type="predicted"/>
<keyword evidence="1" id="KW-0805">Transcription regulation</keyword>
<dbReference type="SUPFAM" id="SSF48498">
    <property type="entry name" value="Tetracyclin repressor-like, C-terminal domain"/>
    <property type="match status" value="1"/>
</dbReference>
<dbReference type="EMBL" id="FNFV01000001">
    <property type="protein sequence ID" value="SDK03903.1"/>
    <property type="molecule type" value="Genomic_DNA"/>
</dbReference>
<reference evidence="7" key="1">
    <citation type="submission" date="2016-10" db="EMBL/GenBank/DDBJ databases">
        <authorList>
            <person name="Varghese N."/>
            <person name="Submissions S."/>
        </authorList>
    </citation>
    <scope>NUCLEOTIDE SEQUENCE [LARGE SCALE GENOMIC DNA]</scope>
    <source>
        <strain evidence="7">CGMCC 1.10789</strain>
    </source>
</reference>
<dbReference type="RefSeq" id="WP_170068380.1">
    <property type="nucleotide sequence ID" value="NZ_FNFV01000001.1"/>
</dbReference>
<dbReference type="AlphaFoldDB" id="A0A1G8YMD9"/>
<evidence type="ECO:0000313" key="6">
    <source>
        <dbReference type="EMBL" id="SDK03903.1"/>
    </source>
</evidence>
<dbReference type="GO" id="GO:0003700">
    <property type="term" value="F:DNA-binding transcription factor activity"/>
    <property type="evidence" value="ECO:0007669"/>
    <property type="project" value="TreeGrafter"/>
</dbReference>
<organism evidence="6 7">
    <name type="scientific">Meinhardsimonia xiamenensis</name>
    <dbReference type="NCBI Taxonomy" id="990712"/>
    <lineage>
        <taxon>Bacteria</taxon>
        <taxon>Pseudomonadati</taxon>
        <taxon>Pseudomonadota</taxon>
        <taxon>Alphaproteobacteria</taxon>
        <taxon>Rhodobacterales</taxon>
        <taxon>Paracoccaceae</taxon>
        <taxon>Meinhardsimonia</taxon>
    </lineage>
</organism>
<accession>A0A1G8YMD9</accession>
<dbReference type="Proteomes" id="UP000199328">
    <property type="component" value="Unassembled WGS sequence"/>
</dbReference>
<sequence length="211" mass="22772">MNLSRRRLTRDDRRARILEAGRKVFAQHGFGAAQMEHIRAAAGLSRGGLYHHFAAKEEIMAALVDAECASLAARVETAPLPLVALVEAGSEMLGAGAAGFDPAWLEGRQERERYLAAREAAEARHLRPVIETALQSGIAEGRYRNVPPRHVAELFLTVNARLNRLALLDGSPLADIAGFAATALTALGCLLGAEREFSDLALRIGRWGAET</sequence>
<dbReference type="Gene3D" id="1.10.357.10">
    <property type="entry name" value="Tetracycline Repressor, domain 2"/>
    <property type="match status" value="1"/>
</dbReference>